<reference evidence="2" key="1">
    <citation type="submission" date="2025-08" db="UniProtKB">
        <authorList>
            <consortium name="RefSeq"/>
        </authorList>
    </citation>
    <scope>IDENTIFICATION</scope>
</reference>
<evidence type="ECO:0000313" key="2">
    <source>
        <dbReference type="RefSeq" id="XP_073910876.1"/>
    </source>
</evidence>
<name>A0AC58L156_CASCN</name>
<dbReference type="RefSeq" id="XP_073910876.1">
    <property type="nucleotide sequence ID" value="XM_074054775.1"/>
</dbReference>
<protein>
    <submittedName>
        <fullName evidence="2">Pericentriolar material 1 protein isoform X11</fullName>
    </submittedName>
</protein>
<dbReference type="Proteomes" id="UP001732720">
    <property type="component" value="Chromosome 14"/>
</dbReference>
<gene>
    <name evidence="2" type="primary">Pcm1</name>
</gene>
<organism evidence="1 2">
    <name type="scientific">Castor canadensis</name>
    <name type="common">American beaver</name>
    <dbReference type="NCBI Taxonomy" id="51338"/>
    <lineage>
        <taxon>Eukaryota</taxon>
        <taxon>Metazoa</taxon>
        <taxon>Chordata</taxon>
        <taxon>Craniata</taxon>
        <taxon>Vertebrata</taxon>
        <taxon>Euteleostomi</taxon>
        <taxon>Mammalia</taxon>
        <taxon>Eutheria</taxon>
        <taxon>Euarchontoglires</taxon>
        <taxon>Glires</taxon>
        <taxon>Rodentia</taxon>
        <taxon>Castorimorpha</taxon>
        <taxon>Castoridae</taxon>
        <taxon>Castor</taxon>
    </lineage>
</organism>
<keyword evidence="1" id="KW-1185">Reference proteome</keyword>
<accession>A0AC58L156</accession>
<proteinExistence type="predicted"/>
<sequence>MATGGGPFEESMNDQDLPNWSNENVDDRLNNMDWGGQQKKANRSSSEKNKKKFGVESDKRVTNDISPESSPGVGRRRTKTPHTFPHGRYMAQMSVPEQAELEKLKQRINFSDLDQINTNKSKDAATSLQKREVIGSTQCKELFASALSNDLLQNCQVSEEDGRGEPAMESSQIVSRLVQIRDYITKASSMREDLVEKNERSANVERLTHLIDHLKEQEKSYMKFLQKILARENEEEDVRTIDSAVRSGSVAESTSLNIDVQSEASDTTARDPQQEPMEEIENLKKQHDLLKRMLQQQEQLRALQGRQAALLALQHKAEQAIAVMDDSVVAETTGSLSGVSITSELNEELNDLIQRFHNQLRDSQPPAVPDNRRQAESLSLTREVSQSRNPSVSEHLPDEKVQLFSKMRVLQEKKQKMDRLLGELHTLRDQHLNNSSFVPSSASPQRTGDQRSTTSAPSAPAGLTPVVNGESNSLTSSVPYPATSLVSQNESENEGHLNPTEKLQKLNEVRKRLNELRELVHYYEQTSDMMTDAVNENTKDEDTEESEYDSEHENSEPITNIRNPQVAATWNEVNSNSNTQCVSNNRDGRSVNSNCEINNRSAPNIRALNMPPSLDCRYNREGEQGMLVAQGEDDEEEEEEAEEEGVSRASLSSHRTSLVDEAPEDAEFEQKINRLMAAKQKLRQLQDLVAMVQDDDAAQGVTCANTSNLGDFYPAEEDTKQNSNNARGNANKTQKDAGVNEKAREKFYEAKLQQQQRELKQLQEERKKLIEIQEKIQALQKACPDLQLSAASVGNCPTKKYLPAVTSTPTVNENETSTSKSVFEPEDSSVVDNELWSDMRRHEMLREELRQRRKQLEALMAEHQRRQGLADTASPVAVSLRSDESENLCTPQQSRTEKTMATWGGSTQCALDEEGDEDGYLSDGIVRTDEEEEEEQDASSNDNFPVYPPNGLSHNSYNVKETKNRWKNNRPISADGNYRPLAKTRQQNISMQRQENLRWVSELSYIEEKEQWQEQINQLKKQLDFSVSICQTLMQDQQTLSCLLQTLLTGPYSVMPSNVASPQVHLIMHQLNQCYTQLTWQQNNVQRLKQMLNDLMHQQNQHPEKPRSKERGSSASHPSSPSLFCPFSFPTQPVNLFNLPGFTNFSSFAPGMNFSPLFPSNFGDFSQNISTPTEQQHPLAQNPSGKTEYMAFPKPFESSSSVGAEKQRNQKQPEEEVENSKTPWLYDQDGDVEKPFIKTGFAVSVEKTTNSNCKNQLDTSRRRRQFDEESLESFSSMPDPVDPTTVTKTFKTRKASAQASLASKDKTPKSKSKKRNSTQLKSRVKNTGYESASISSTCEPCKSRNRSAQAEEPIQAKVFSRKNHEQLEKIIKCSRSTEISSETGSDFSMFEALRDTIYSEVATLISQNESRPHFLIELFHELQLLNTDYLRQRALYALQDIVSRHISESDEKEGENVKSVNSGTWIASNSELTPSESLATTDDETFEKNFERETRKVNEQNEADNASIMSVSSNFEPFATDDLGNTVIHLDQALARMKEYERMKTEAESNSNMRCTCRVTEDEDGAVATTVNNLEEIPIIENHSSQQPISEVSTIPCPRIDTQQLDRQIKAIMKEVIPFLKEHMDEICSSQLLTSVRRMVLTLTQQNDESKEFVKFFHKQLGSILQDSLAKFAGRKLKDCGEDLLVEISEVLFNELAFFKLMQDLDSNSITVKQRCKRKIEAAGVIQSYAKEAKRILEGDHGSTAGEIDDEDKDKDETETVKHTQTSEVYGDKDPRNVRADVSDQEEDEESEGCPVSINLSKAETQALTNYGSGEDENEDEEIEEFEERPVDVQTSLQANTETTEENEHDSEVLQHDLEKTAESTNFPSEQEPISKGDEDDSPVKPCYLNILENEQPLNSAAPKDSLTTIDSSKQPDPLPLPLTEIETLVPRVKEVKSAQETPESSLAGSPDTESPVLVNDYEAESGNISQKSDEEDFVKVEDLPLKLTIYSEADLRKKMVEEEQKNHLSGEICEMQTEELAGNSQTLKEPEAVGAQSV</sequence>
<evidence type="ECO:0000313" key="1">
    <source>
        <dbReference type="Proteomes" id="UP001732720"/>
    </source>
</evidence>